<evidence type="ECO:0000313" key="2">
    <source>
        <dbReference type="Proteomes" id="UP000314294"/>
    </source>
</evidence>
<dbReference type="Proteomes" id="UP000314294">
    <property type="component" value="Unassembled WGS sequence"/>
</dbReference>
<dbReference type="EMBL" id="SRLO01000609">
    <property type="protein sequence ID" value="TNN50674.1"/>
    <property type="molecule type" value="Genomic_DNA"/>
</dbReference>
<reference evidence="1 2" key="1">
    <citation type="submission" date="2019-03" db="EMBL/GenBank/DDBJ databases">
        <title>First draft genome of Liparis tanakae, snailfish: a comprehensive survey of snailfish specific genes.</title>
        <authorList>
            <person name="Kim W."/>
            <person name="Song I."/>
            <person name="Jeong J.-H."/>
            <person name="Kim D."/>
            <person name="Kim S."/>
            <person name="Ryu S."/>
            <person name="Song J.Y."/>
            <person name="Lee S.K."/>
        </authorList>
    </citation>
    <scope>NUCLEOTIDE SEQUENCE [LARGE SCALE GENOMIC DNA]</scope>
    <source>
        <tissue evidence="1">Muscle</tissue>
    </source>
</reference>
<sequence>MSRSHRGEIKRSLEFCCEAQHGPFSEPARSDLVGLVLSSMSVKPVAVIRIGIFSSVSGESKSI</sequence>
<name>A0A4Z2GD82_9TELE</name>
<dbReference type="AlphaFoldDB" id="A0A4Z2GD82"/>
<comment type="caution">
    <text evidence="1">The sequence shown here is derived from an EMBL/GenBank/DDBJ whole genome shotgun (WGS) entry which is preliminary data.</text>
</comment>
<accession>A0A4Z2GD82</accession>
<proteinExistence type="predicted"/>
<organism evidence="1 2">
    <name type="scientific">Liparis tanakae</name>
    <name type="common">Tanaka's snailfish</name>
    <dbReference type="NCBI Taxonomy" id="230148"/>
    <lineage>
        <taxon>Eukaryota</taxon>
        <taxon>Metazoa</taxon>
        <taxon>Chordata</taxon>
        <taxon>Craniata</taxon>
        <taxon>Vertebrata</taxon>
        <taxon>Euteleostomi</taxon>
        <taxon>Actinopterygii</taxon>
        <taxon>Neopterygii</taxon>
        <taxon>Teleostei</taxon>
        <taxon>Neoteleostei</taxon>
        <taxon>Acanthomorphata</taxon>
        <taxon>Eupercaria</taxon>
        <taxon>Perciformes</taxon>
        <taxon>Cottioidei</taxon>
        <taxon>Cottales</taxon>
        <taxon>Liparidae</taxon>
        <taxon>Liparis</taxon>
    </lineage>
</organism>
<gene>
    <name evidence="1" type="ORF">EYF80_039124</name>
</gene>
<keyword evidence="2" id="KW-1185">Reference proteome</keyword>
<evidence type="ECO:0000313" key="1">
    <source>
        <dbReference type="EMBL" id="TNN50674.1"/>
    </source>
</evidence>
<protein>
    <submittedName>
        <fullName evidence="1">Uncharacterized protein</fullName>
    </submittedName>
</protein>